<keyword evidence="3 5" id="KW-1133">Transmembrane helix</keyword>
<feature type="transmembrane region" description="Helical" evidence="5">
    <location>
        <begin position="82"/>
        <end position="100"/>
    </location>
</feature>
<comment type="subcellular location">
    <subcellularLocation>
        <location evidence="1">Membrane</location>
        <topology evidence="1">Multi-pass membrane protein</topology>
    </subcellularLocation>
</comment>
<feature type="transmembrane region" description="Helical" evidence="5">
    <location>
        <begin position="112"/>
        <end position="131"/>
    </location>
</feature>
<feature type="transmembrane region" description="Helical" evidence="5">
    <location>
        <begin position="51"/>
        <end position="70"/>
    </location>
</feature>
<evidence type="ECO:0000313" key="8">
    <source>
        <dbReference type="Proteomes" id="UP000179013"/>
    </source>
</evidence>
<feature type="transmembrane region" description="Helical" evidence="5">
    <location>
        <begin position="374"/>
        <end position="394"/>
    </location>
</feature>
<reference evidence="7 8" key="1">
    <citation type="journal article" date="2016" name="Nat. Commun.">
        <title>Thousands of microbial genomes shed light on interconnected biogeochemical processes in an aquifer system.</title>
        <authorList>
            <person name="Anantharaman K."/>
            <person name="Brown C.T."/>
            <person name="Hug L.A."/>
            <person name="Sharon I."/>
            <person name="Castelle C.J."/>
            <person name="Probst A.J."/>
            <person name="Thomas B.C."/>
            <person name="Singh A."/>
            <person name="Wilkins M.J."/>
            <person name="Karaoz U."/>
            <person name="Brodie E.L."/>
            <person name="Williams K.H."/>
            <person name="Hubbard S.S."/>
            <person name="Banfield J.F."/>
        </authorList>
    </citation>
    <scope>NUCLEOTIDE SEQUENCE [LARGE SCALE GENOMIC DNA]</scope>
</reference>
<sequence length="419" mass="47625">MKKSKPMWSIYFFLYIVFFLSQPYDLLWSVHEPYKVDPTVGFTVRSSQEGSIQRRIALISLCLFIFSCILRRRYRRLNINGVLGWAIIFFLVWTSLSIFWSSDPAMTVRKDVVLIIIGLGALAISQCLSLLQIMFFIIFSGTLTLILGVLSEVFLGLFSPFRAEYRFGGITHPTFQGWSLGLLFLASFFLSKKYRSKRFIYYSLELVSFIFLILTKARGPVWGVLITIIVYVLYTTSRPRKLALVYLAIFSALILVFMYVSIFGEQIIDFMSNIIILGREKGATVTLTGRLPLWQQTIPFIGHRPFNGYGYETFWTSDNLTTFAKAQGWALPDAHSGYVNMLLGIGIIGLFVYILILALGISRSLSVYKINGKTEYLFACMSIVFLIMNIVVVGGQLEPYLTSFAHLAIIAKIGFSRIT</sequence>
<dbReference type="AlphaFoldDB" id="A0A1F7XC79"/>
<evidence type="ECO:0000256" key="1">
    <source>
        <dbReference type="ARBA" id="ARBA00004141"/>
    </source>
</evidence>
<feature type="transmembrane region" description="Helical" evidence="5">
    <location>
        <begin position="12"/>
        <end position="31"/>
    </location>
</feature>
<dbReference type="EMBL" id="MGFU01000023">
    <property type="protein sequence ID" value="OGM12630.1"/>
    <property type="molecule type" value="Genomic_DNA"/>
</dbReference>
<feature type="transmembrane region" description="Helical" evidence="5">
    <location>
        <begin position="199"/>
        <end position="215"/>
    </location>
</feature>
<feature type="transmembrane region" description="Helical" evidence="5">
    <location>
        <begin position="221"/>
        <end position="237"/>
    </location>
</feature>
<feature type="transmembrane region" description="Helical" evidence="5">
    <location>
        <begin position="170"/>
        <end position="190"/>
    </location>
</feature>
<dbReference type="Proteomes" id="UP000179013">
    <property type="component" value="Unassembled WGS sequence"/>
</dbReference>
<protein>
    <recommendedName>
        <fullName evidence="6">O-antigen ligase-related domain-containing protein</fullName>
    </recommendedName>
</protein>
<feature type="transmembrane region" description="Helical" evidence="5">
    <location>
        <begin position="244"/>
        <end position="263"/>
    </location>
</feature>
<keyword evidence="4 5" id="KW-0472">Membrane</keyword>
<proteinExistence type="predicted"/>
<evidence type="ECO:0000256" key="2">
    <source>
        <dbReference type="ARBA" id="ARBA00022692"/>
    </source>
</evidence>
<keyword evidence="2 5" id="KW-0812">Transmembrane</keyword>
<comment type="caution">
    <text evidence="7">The sequence shown here is derived from an EMBL/GenBank/DDBJ whole genome shotgun (WGS) entry which is preliminary data.</text>
</comment>
<evidence type="ECO:0000256" key="5">
    <source>
        <dbReference type="SAM" id="Phobius"/>
    </source>
</evidence>
<dbReference type="Pfam" id="PF04932">
    <property type="entry name" value="Wzy_C"/>
    <property type="match status" value="1"/>
</dbReference>
<evidence type="ECO:0000313" key="7">
    <source>
        <dbReference type="EMBL" id="OGM12630.1"/>
    </source>
</evidence>
<evidence type="ECO:0000256" key="4">
    <source>
        <dbReference type="ARBA" id="ARBA00023136"/>
    </source>
</evidence>
<dbReference type="PANTHER" id="PTHR37422:SF17">
    <property type="entry name" value="O-ANTIGEN LIGASE"/>
    <property type="match status" value="1"/>
</dbReference>
<evidence type="ECO:0000259" key="6">
    <source>
        <dbReference type="Pfam" id="PF04932"/>
    </source>
</evidence>
<organism evidence="7 8">
    <name type="scientific">Candidatus Woesebacteria bacterium RBG_16_39_8b</name>
    <dbReference type="NCBI Taxonomy" id="1802482"/>
    <lineage>
        <taxon>Bacteria</taxon>
        <taxon>Candidatus Woeseibacteriota</taxon>
    </lineage>
</organism>
<accession>A0A1F7XC79</accession>
<dbReference type="PANTHER" id="PTHR37422">
    <property type="entry name" value="TEICHURONIC ACID BIOSYNTHESIS PROTEIN TUAE"/>
    <property type="match status" value="1"/>
</dbReference>
<dbReference type="GO" id="GO:0016020">
    <property type="term" value="C:membrane"/>
    <property type="evidence" value="ECO:0007669"/>
    <property type="project" value="UniProtKB-SubCell"/>
</dbReference>
<dbReference type="InterPro" id="IPR051533">
    <property type="entry name" value="WaaL-like"/>
</dbReference>
<name>A0A1F7XC79_9BACT</name>
<evidence type="ECO:0000256" key="3">
    <source>
        <dbReference type="ARBA" id="ARBA00022989"/>
    </source>
</evidence>
<dbReference type="InterPro" id="IPR007016">
    <property type="entry name" value="O-antigen_ligase-rel_domated"/>
</dbReference>
<feature type="transmembrane region" description="Helical" evidence="5">
    <location>
        <begin position="136"/>
        <end position="158"/>
    </location>
</feature>
<feature type="transmembrane region" description="Helical" evidence="5">
    <location>
        <begin position="338"/>
        <end position="362"/>
    </location>
</feature>
<gene>
    <name evidence="7" type="ORF">A2V80_03120</name>
</gene>
<feature type="domain" description="O-antigen ligase-related" evidence="6">
    <location>
        <begin position="207"/>
        <end position="354"/>
    </location>
</feature>